<dbReference type="GO" id="GO:0003713">
    <property type="term" value="F:transcription coactivator activity"/>
    <property type="evidence" value="ECO:0007669"/>
    <property type="project" value="InterPro"/>
</dbReference>
<protein>
    <submittedName>
        <fullName evidence="2">Uncharacterized protein</fullName>
    </submittedName>
</protein>
<gene>
    <name evidence="2" type="ORF">R9X50_00052500</name>
</gene>
<dbReference type="EMBL" id="CP138580">
    <property type="protein sequence ID" value="WPG97744.1"/>
    <property type="molecule type" value="Genomic_DNA"/>
</dbReference>
<keyword evidence="3" id="KW-1185">Reference proteome</keyword>
<dbReference type="GO" id="GO:0031490">
    <property type="term" value="F:chromatin DNA binding"/>
    <property type="evidence" value="ECO:0007669"/>
    <property type="project" value="TreeGrafter"/>
</dbReference>
<dbReference type="GO" id="GO:0005634">
    <property type="term" value="C:nucleus"/>
    <property type="evidence" value="ECO:0007669"/>
    <property type="project" value="TreeGrafter"/>
</dbReference>
<proteinExistence type="predicted"/>
<reference evidence="2 3" key="1">
    <citation type="submission" date="2023-11" db="EMBL/GenBank/DDBJ databases">
        <title>An acidophilic fungus is an integral part of prey digestion in a carnivorous sundew plant.</title>
        <authorList>
            <person name="Tsai I.J."/>
        </authorList>
    </citation>
    <scope>NUCLEOTIDE SEQUENCE [LARGE SCALE GENOMIC DNA]</scope>
    <source>
        <strain evidence="2">169a</strain>
    </source>
</reference>
<dbReference type="CDD" id="cd13214">
    <property type="entry name" value="PH-GRAM_WBP2"/>
    <property type="match status" value="1"/>
</dbReference>
<dbReference type="PANTHER" id="PTHR31606:SF1">
    <property type="entry name" value="WW DOMAIN BINDING PROTEIN 2, ISOFORM E"/>
    <property type="match status" value="1"/>
</dbReference>
<dbReference type="PANTHER" id="PTHR31606">
    <property type="entry name" value="WW DOMAIN BINDING PROTEIN 2, ISOFORM E"/>
    <property type="match status" value="1"/>
</dbReference>
<dbReference type="SUPFAM" id="SSF50729">
    <property type="entry name" value="PH domain-like"/>
    <property type="match status" value="1"/>
</dbReference>
<name>A0AAQ3LXM8_9PEZI</name>
<dbReference type="InterPro" id="IPR044852">
    <property type="entry name" value="WBP2-like"/>
</dbReference>
<organism evidence="2 3">
    <name type="scientific">Acrodontium crateriforme</name>
    <dbReference type="NCBI Taxonomy" id="150365"/>
    <lineage>
        <taxon>Eukaryota</taxon>
        <taxon>Fungi</taxon>
        <taxon>Dikarya</taxon>
        <taxon>Ascomycota</taxon>
        <taxon>Pezizomycotina</taxon>
        <taxon>Dothideomycetes</taxon>
        <taxon>Dothideomycetidae</taxon>
        <taxon>Mycosphaerellales</taxon>
        <taxon>Teratosphaeriaceae</taxon>
        <taxon>Acrodontium</taxon>
    </lineage>
</organism>
<accession>A0AAQ3LXM8</accession>
<dbReference type="AlphaFoldDB" id="A0AAQ3LXM8"/>
<feature type="region of interest" description="Disordered" evidence="1">
    <location>
        <begin position="207"/>
        <end position="254"/>
    </location>
</feature>
<evidence type="ECO:0000313" key="3">
    <source>
        <dbReference type="Proteomes" id="UP001303373"/>
    </source>
</evidence>
<evidence type="ECO:0000313" key="2">
    <source>
        <dbReference type="EMBL" id="WPG97744.1"/>
    </source>
</evidence>
<sequence length="254" mass="27408">MSINWVMLSQGANPPYTPLPNEQSLFTSPPRVVLSLSTPAHYPGAQQEPFSVSSASGIVYLTNRRVIYLPDKPTEKFKSFSTPLLNLHDSHITSPFFGPNAWIALLQPVQGGGIPAPRTGVVELKLTFKDGGAFDYHTIFERVKERLQQTIEVSRMEAGGGAANTSTSQAALNGVDISNVNLDELPAYQEQSDGPLLSPVAALATQQAQRHETLAEPQRSAPGGPTTVIPPAEPPPGYEEAQMQGLQEGVERRL</sequence>
<evidence type="ECO:0000256" key="1">
    <source>
        <dbReference type="SAM" id="MobiDB-lite"/>
    </source>
</evidence>
<dbReference type="Proteomes" id="UP001303373">
    <property type="component" value="Chromosome 1"/>
</dbReference>